<dbReference type="Proteomes" id="UP000046392">
    <property type="component" value="Unplaced"/>
</dbReference>
<proteinExistence type="predicted"/>
<dbReference type="AlphaFoldDB" id="A0A0N5BMA6"/>
<dbReference type="Gene3D" id="1.25.40.10">
    <property type="entry name" value="Tetratricopeptide repeat domain"/>
    <property type="match status" value="3"/>
</dbReference>
<dbReference type="PANTHER" id="PTHR14027">
    <property type="entry name" value="RNA POLYMERASE-ASSOCIATED PROTEIN CTR9"/>
    <property type="match status" value="1"/>
</dbReference>
<evidence type="ECO:0000256" key="1">
    <source>
        <dbReference type="ARBA" id="ARBA00022737"/>
    </source>
</evidence>
<dbReference type="PROSITE" id="PS50293">
    <property type="entry name" value="TPR_REGION"/>
    <property type="match status" value="1"/>
</dbReference>
<evidence type="ECO:0000313" key="6">
    <source>
        <dbReference type="WBParaSite" id="SPAL_0000704600.1"/>
    </source>
</evidence>
<feature type="compositionally biased region" description="Basic and acidic residues" evidence="4">
    <location>
        <begin position="723"/>
        <end position="734"/>
    </location>
</feature>
<dbReference type="Pfam" id="PF00515">
    <property type="entry name" value="TPR_1"/>
    <property type="match status" value="1"/>
</dbReference>
<dbReference type="GO" id="GO:0006368">
    <property type="term" value="P:transcription elongation by RNA polymerase II"/>
    <property type="evidence" value="ECO:0007669"/>
    <property type="project" value="TreeGrafter"/>
</dbReference>
<dbReference type="SMART" id="SM00028">
    <property type="entry name" value="TPR"/>
    <property type="match status" value="9"/>
</dbReference>
<feature type="compositionally biased region" description="Basic and acidic residues" evidence="4">
    <location>
        <begin position="818"/>
        <end position="830"/>
    </location>
</feature>
<feature type="region of interest" description="Disordered" evidence="4">
    <location>
        <begin position="723"/>
        <end position="856"/>
    </location>
</feature>
<dbReference type="SUPFAM" id="SSF48452">
    <property type="entry name" value="TPR-like"/>
    <property type="match status" value="3"/>
</dbReference>
<evidence type="ECO:0000256" key="2">
    <source>
        <dbReference type="ARBA" id="ARBA00022803"/>
    </source>
</evidence>
<dbReference type="WBParaSite" id="SPAL_0000704600.1">
    <property type="protein sequence ID" value="SPAL_0000704600.1"/>
    <property type="gene ID" value="SPAL_0000704600"/>
</dbReference>
<organism evidence="5 6">
    <name type="scientific">Strongyloides papillosus</name>
    <name type="common">Intestinal threadworm</name>
    <dbReference type="NCBI Taxonomy" id="174720"/>
    <lineage>
        <taxon>Eukaryota</taxon>
        <taxon>Metazoa</taxon>
        <taxon>Ecdysozoa</taxon>
        <taxon>Nematoda</taxon>
        <taxon>Chromadorea</taxon>
        <taxon>Rhabditida</taxon>
        <taxon>Tylenchina</taxon>
        <taxon>Panagrolaimomorpha</taxon>
        <taxon>Strongyloidoidea</taxon>
        <taxon>Strongyloididae</taxon>
        <taxon>Strongyloides</taxon>
    </lineage>
</organism>
<dbReference type="PROSITE" id="PS50005">
    <property type="entry name" value="TPR"/>
    <property type="match status" value="3"/>
</dbReference>
<dbReference type="GO" id="GO:0006355">
    <property type="term" value="P:regulation of DNA-templated transcription"/>
    <property type="evidence" value="ECO:0007669"/>
    <property type="project" value="InterPro"/>
</dbReference>
<accession>A0A0N5BMA6</accession>
<feature type="repeat" description="TPR" evidence="3">
    <location>
        <begin position="161"/>
        <end position="194"/>
    </location>
</feature>
<dbReference type="InterPro" id="IPR019734">
    <property type="entry name" value="TPR_rpt"/>
</dbReference>
<feature type="repeat" description="TPR" evidence="3">
    <location>
        <begin position="358"/>
        <end position="391"/>
    </location>
</feature>
<evidence type="ECO:0000256" key="3">
    <source>
        <dbReference type="PROSITE-ProRule" id="PRU00339"/>
    </source>
</evidence>
<sequence length="856" mass="98546">MTEPDINESILTIPRRFGGVSYHRLPCLVKLGYVKKARVAFERVLELEENNSYAMTALSVLDFNEGTLESTTAGANRLIKSWKIDPTNTSTALELADFLFLRGNYEKSEKYSRIAFQLAESPILKGRSHYLVGRFHHRKGEIELAIKHYNMAVATCSPDFINPLFGLGQLYAKKKDFEKAIEYFKKILTTAPDNAETKKALIMMYIRSPGKDAATKDKRTASVKQYFSELLNNENLNDPTLVVEHARFVEKTNLPLALKETSRVIDMYKESEDVRIPIELLNNYGVYLYMNKVFPEANTIFSQCLSRVEEERLKDNSYADSLELTFTFNLARTNEELGYTDNAIELYKRLLKWKPNYNEGSLRLGKIAEKCSDYKAATKHYQDVLSNDPHNIGALAALGSLFMKKKNFLEAQKKFEAILKFPEHKDNAYPHLALGVIWLEQLYKPNRNKEKDEENMSRAFEMFQKVLRNHPKNVYAGNCMGILLTFIGSYEEARECFSEVREVLFDEKGPWLNLAYVYGLLKNYLNAIRMYKAAIEKFGLDTDSDVLLALGRMYWKVEDYNNALDYMLQAVQHDPLNLYAKYNVAKIYAKLGLRIMESPNHSLSDLDKAIGYFEEAKLAFDDVHGSMKSSSDMKMKWKHINIDHLTEEHSNCEDYLIQANSKRPQIVEIERAREESRRKQREIMLKLEEEKIAQMKIQESQDLERQNRLRDLRNEFLNMNKDALRVPVKDDKRKSGGKGENQKKKKDDDMEGFVASDNECFEESERKKKLKRSRRNRRKVEASENEDDDKKGEEQGTTFEVSSKSKKNTLISTSGDGGEDKAGGRFRMEESMSSPDPVDTVFGPCSDESLSSSSSD</sequence>
<evidence type="ECO:0000313" key="5">
    <source>
        <dbReference type="Proteomes" id="UP000046392"/>
    </source>
</evidence>
<evidence type="ECO:0000256" key="4">
    <source>
        <dbReference type="SAM" id="MobiDB-lite"/>
    </source>
</evidence>
<dbReference type="InterPro" id="IPR011990">
    <property type="entry name" value="TPR-like_helical_dom_sf"/>
</dbReference>
<reference evidence="6" key="1">
    <citation type="submission" date="2017-02" db="UniProtKB">
        <authorList>
            <consortium name="WormBaseParasite"/>
        </authorList>
    </citation>
    <scope>IDENTIFICATION</scope>
</reference>
<feature type="compositionally biased region" description="Polar residues" evidence="4">
    <location>
        <begin position="795"/>
        <end position="814"/>
    </location>
</feature>
<keyword evidence="2 3" id="KW-0802">TPR repeat</keyword>
<dbReference type="STRING" id="174720.A0A0N5BMA6"/>
<protein>
    <submittedName>
        <fullName evidence="6">TPR_REGION domain-containing protein</fullName>
    </submittedName>
</protein>
<dbReference type="PANTHER" id="PTHR14027:SF2">
    <property type="entry name" value="RNA POLYMERASE-ASSOCIATED PROTEIN CTR9 HOMOLOG"/>
    <property type="match status" value="1"/>
</dbReference>
<feature type="compositionally biased region" description="Low complexity" evidence="4">
    <location>
        <begin position="846"/>
        <end position="856"/>
    </location>
</feature>
<dbReference type="GO" id="GO:0016593">
    <property type="term" value="C:Cdc73/Paf1 complex"/>
    <property type="evidence" value="ECO:0007669"/>
    <property type="project" value="TreeGrafter"/>
</dbReference>
<dbReference type="InterPro" id="IPR031101">
    <property type="entry name" value="Ctr9"/>
</dbReference>
<feature type="repeat" description="TPR" evidence="3">
    <location>
        <begin position="544"/>
        <end position="577"/>
    </location>
</feature>
<keyword evidence="5" id="KW-1185">Reference proteome</keyword>
<dbReference type="Pfam" id="PF13181">
    <property type="entry name" value="TPR_8"/>
    <property type="match status" value="2"/>
</dbReference>
<dbReference type="Pfam" id="PF13176">
    <property type="entry name" value="TPR_7"/>
    <property type="match status" value="1"/>
</dbReference>
<keyword evidence="1" id="KW-0677">Repeat</keyword>
<feature type="compositionally biased region" description="Basic residues" evidence="4">
    <location>
        <begin position="767"/>
        <end position="778"/>
    </location>
</feature>
<dbReference type="GO" id="GO:0000993">
    <property type="term" value="F:RNA polymerase II complex binding"/>
    <property type="evidence" value="ECO:0007669"/>
    <property type="project" value="TreeGrafter"/>
</dbReference>
<name>A0A0N5BMA6_STREA</name>